<evidence type="ECO:0000256" key="1">
    <source>
        <dbReference type="SAM" id="MobiDB-lite"/>
    </source>
</evidence>
<feature type="region of interest" description="Disordered" evidence="1">
    <location>
        <begin position="36"/>
        <end position="85"/>
    </location>
</feature>
<evidence type="ECO:0000313" key="3">
    <source>
        <dbReference type="Proteomes" id="UP000062519"/>
    </source>
</evidence>
<evidence type="ECO:0000313" key="2">
    <source>
        <dbReference type="EMBL" id="AOJ04717.1"/>
    </source>
</evidence>
<dbReference type="Proteomes" id="UP000062519">
    <property type="component" value="Chromosome 2"/>
</dbReference>
<proteinExistence type="predicted"/>
<reference evidence="2 3" key="1">
    <citation type="submission" date="2015-12" db="EMBL/GenBank/DDBJ databases">
        <title>Diversity of Burkholderia near neighbor genomes.</title>
        <authorList>
            <person name="Sahl J."/>
            <person name="Wagner D."/>
            <person name="Keim P."/>
        </authorList>
    </citation>
    <scope>NUCLEOTIDE SEQUENCE [LARGE SCALE GENOMIC DNA]</scope>
    <source>
        <strain evidence="2 3">BDU6</strain>
    </source>
</reference>
<dbReference type="AlphaFoldDB" id="A0A1B4FM31"/>
<sequence length="85" mass="9014">MRHRACDRNCESIRAVVAVVAIAAREHLEPVRCGALGRGQRNPPVAPASAPAFDTSSAGPARPESAEATSKKMVMKKGLRTVEYG</sequence>
<gene>
    <name evidence="2" type="ORF">WS70_23390</name>
</gene>
<dbReference type="KEGG" id="buu:WS70_23390"/>
<accession>A0A1B4FM31</accession>
<keyword evidence="3" id="KW-1185">Reference proteome</keyword>
<name>A0A1B4FM31_9BURK</name>
<organism evidence="2 3">
    <name type="scientific">Burkholderia mayonis</name>
    <dbReference type="NCBI Taxonomy" id="1385591"/>
    <lineage>
        <taxon>Bacteria</taxon>
        <taxon>Pseudomonadati</taxon>
        <taxon>Pseudomonadota</taxon>
        <taxon>Betaproteobacteria</taxon>
        <taxon>Burkholderiales</taxon>
        <taxon>Burkholderiaceae</taxon>
        <taxon>Burkholderia</taxon>
        <taxon>pseudomallei group</taxon>
    </lineage>
</organism>
<protein>
    <submittedName>
        <fullName evidence="2">Uncharacterized protein</fullName>
    </submittedName>
</protein>
<dbReference type="EMBL" id="CP013387">
    <property type="protein sequence ID" value="AOJ04717.1"/>
    <property type="molecule type" value="Genomic_DNA"/>
</dbReference>